<dbReference type="Pfam" id="PF25390">
    <property type="entry name" value="WD40_RLD"/>
    <property type="match status" value="1"/>
</dbReference>
<dbReference type="SUPFAM" id="SSF50985">
    <property type="entry name" value="RCC1/BLIP-II"/>
    <property type="match status" value="1"/>
</dbReference>
<dbReference type="Gene3D" id="2.130.10.30">
    <property type="entry name" value="Regulator of chromosome condensation 1/beta-lactamase-inhibitor protein II"/>
    <property type="match status" value="2"/>
</dbReference>
<protein>
    <recommendedName>
        <fullName evidence="4">RCC1-like domain-containing protein</fullName>
    </recommendedName>
</protein>
<evidence type="ECO:0000256" key="1">
    <source>
        <dbReference type="ARBA" id="ARBA00022737"/>
    </source>
</evidence>
<keyword evidence="6" id="KW-1185">Reference proteome</keyword>
<accession>A0AAW1P6F9</accession>
<dbReference type="PROSITE" id="PS00626">
    <property type="entry name" value="RCC1_2"/>
    <property type="match status" value="1"/>
</dbReference>
<dbReference type="Proteomes" id="UP001465755">
    <property type="component" value="Unassembled WGS sequence"/>
</dbReference>
<evidence type="ECO:0000256" key="3">
    <source>
        <dbReference type="SAM" id="MobiDB-lite"/>
    </source>
</evidence>
<dbReference type="InterPro" id="IPR058923">
    <property type="entry name" value="RCC1-like_dom"/>
</dbReference>
<proteinExistence type="predicted"/>
<dbReference type="EMBL" id="JALJOQ010000035">
    <property type="protein sequence ID" value="KAK9806651.1"/>
    <property type="molecule type" value="Genomic_DNA"/>
</dbReference>
<feature type="repeat" description="RCC1" evidence="2">
    <location>
        <begin position="259"/>
        <end position="314"/>
    </location>
</feature>
<dbReference type="PRINTS" id="PR00633">
    <property type="entry name" value="RCCNDNSATION"/>
</dbReference>
<evidence type="ECO:0000313" key="6">
    <source>
        <dbReference type="Proteomes" id="UP001465755"/>
    </source>
</evidence>
<dbReference type="InterPro" id="IPR009091">
    <property type="entry name" value="RCC1/BLIP-II"/>
</dbReference>
<name>A0AAW1P6F9_9CHLO</name>
<organism evidence="5 6">
    <name type="scientific">Symbiochloris irregularis</name>
    <dbReference type="NCBI Taxonomy" id="706552"/>
    <lineage>
        <taxon>Eukaryota</taxon>
        <taxon>Viridiplantae</taxon>
        <taxon>Chlorophyta</taxon>
        <taxon>core chlorophytes</taxon>
        <taxon>Trebouxiophyceae</taxon>
        <taxon>Trebouxiales</taxon>
        <taxon>Trebouxiaceae</taxon>
        <taxon>Symbiochloris</taxon>
    </lineage>
</organism>
<evidence type="ECO:0000256" key="2">
    <source>
        <dbReference type="PROSITE-ProRule" id="PRU00235"/>
    </source>
</evidence>
<feature type="domain" description="RCC1-like" evidence="4">
    <location>
        <begin position="10"/>
        <end position="322"/>
    </location>
</feature>
<feature type="region of interest" description="Disordered" evidence="3">
    <location>
        <begin position="455"/>
        <end position="492"/>
    </location>
</feature>
<dbReference type="GO" id="GO:0031267">
    <property type="term" value="F:small GTPase binding"/>
    <property type="evidence" value="ECO:0007669"/>
    <property type="project" value="TreeGrafter"/>
</dbReference>
<dbReference type="PROSITE" id="PS50012">
    <property type="entry name" value="RCC1_3"/>
    <property type="match status" value="4"/>
</dbReference>
<comment type="caution">
    <text evidence="5">The sequence shown here is derived from an EMBL/GenBank/DDBJ whole genome shotgun (WGS) entry which is preliminary data.</text>
</comment>
<evidence type="ECO:0000313" key="5">
    <source>
        <dbReference type="EMBL" id="KAK9806651.1"/>
    </source>
</evidence>
<feature type="repeat" description="RCC1" evidence="2">
    <location>
        <begin position="193"/>
        <end position="258"/>
    </location>
</feature>
<dbReference type="GO" id="GO:0016020">
    <property type="term" value="C:membrane"/>
    <property type="evidence" value="ECO:0007669"/>
    <property type="project" value="TreeGrafter"/>
</dbReference>
<reference evidence="5 6" key="1">
    <citation type="journal article" date="2024" name="Nat. Commun.">
        <title>Phylogenomics reveals the evolutionary origins of lichenization in chlorophyte algae.</title>
        <authorList>
            <person name="Puginier C."/>
            <person name="Libourel C."/>
            <person name="Otte J."/>
            <person name="Skaloud P."/>
            <person name="Haon M."/>
            <person name="Grisel S."/>
            <person name="Petersen M."/>
            <person name="Berrin J.G."/>
            <person name="Delaux P.M."/>
            <person name="Dal Grande F."/>
            <person name="Keller J."/>
        </authorList>
    </citation>
    <scope>NUCLEOTIDE SEQUENCE [LARGE SCALE GENOMIC DNA]</scope>
    <source>
        <strain evidence="5 6">SAG 2036</strain>
    </source>
</reference>
<dbReference type="PANTHER" id="PTHR46207:SF1">
    <property type="entry name" value="PROTEIN RCC2"/>
    <property type="match status" value="1"/>
</dbReference>
<keyword evidence="1" id="KW-0677">Repeat</keyword>
<dbReference type="PANTHER" id="PTHR46207">
    <property type="entry name" value="PROTEIN RCC2"/>
    <property type="match status" value="1"/>
</dbReference>
<evidence type="ECO:0000259" key="4">
    <source>
        <dbReference type="Pfam" id="PF25390"/>
    </source>
</evidence>
<dbReference type="AlphaFoldDB" id="A0AAW1P6F9"/>
<dbReference type="InterPro" id="IPR000408">
    <property type="entry name" value="Reg_chr_condens"/>
</dbReference>
<sequence length="492" mass="51636">MAEPADASADEVGEVLFCGGTDWALLGRGGGSKKKTEAEKQAEVERGHKYPNLNTPHRLKSLQDVRITFVAAGSAASHCIVGDVDGRCFTWGRNEKGQLGHGDTLQRSVPTFIEKLKGKHVIGGAGGKHHTALATQDGASYTFGSNLNGQCGTGSIKSAPKAEELVLNPRSVNVEGCSAVACGAEFTMWLCKGQLYSAGLPQYGQLGHGTDGEYNAKDSSVKLMYAPQPKPTAIKALAELTITKVACGHNHTVALDDKGGVYSWGNGGYGRLGHEVQQDEFKPRQIQKMTGRTAADPKSIVACGSTSSFANMTGGTLVCWGKLKVSGDNTMYPKPIFHDLQGWGIRHMACGNATFAVAAEYQEPHRQNAAVEHSTITWGNALYGELGYGSSGKKSSANPDKCMALEGCTTLQVAAGMGQLLFLVKPDDKTKALPVFEPEVLEEESKQAEAIVNGAAAPAKGAGKGKGAKGAGAAKRKADTEPAKGKGKSKKS</sequence>
<feature type="repeat" description="RCC1" evidence="2">
    <location>
        <begin position="86"/>
        <end position="137"/>
    </location>
</feature>
<feature type="repeat" description="RCC1" evidence="2">
    <location>
        <begin position="373"/>
        <end position="426"/>
    </location>
</feature>
<gene>
    <name evidence="5" type="ORF">WJX73_004262</name>
</gene>
<dbReference type="InterPro" id="IPR028641">
    <property type="entry name" value="RCC2"/>
</dbReference>